<keyword evidence="2" id="KW-0732">Signal</keyword>
<keyword evidence="1" id="KW-1133">Transmembrane helix</keyword>
<sequence>MVFIQTRNWHFVLCVIVFLLICGDCTKAFEINSQNQMYRNVSKGENVILHCDANRTIKSEDIGWRKDKILLFNFSPVINQTVINYTSDRMHVDPQNPRKLQISDVQLSDAGLYSCFPFDMEWMLMVTDDKSLTQEQMLVFILTSGAVAVGLIIFCTVCIHRKWKKNVDIPPHGGGMNNNQSDNYIERLNSVYGQYHI</sequence>
<comment type="caution">
    <text evidence="4">The sequence shown here is derived from an EMBL/GenBank/DDBJ whole genome shotgun (WGS) entry which is preliminary data.</text>
</comment>
<dbReference type="AlphaFoldDB" id="A0AA88N1T9"/>
<dbReference type="InterPro" id="IPR013783">
    <property type="entry name" value="Ig-like_fold"/>
</dbReference>
<dbReference type="SMART" id="SM00409">
    <property type="entry name" value="IG"/>
    <property type="match status" value="1"/>
</dbReference>
<evidence type="ECO:0000313" key="5">
    <source>
        <dbReference type="Proteomes" id="UP001187315"/>
    </source>
</evidence>
<feature type="signal peptide" evidence="2">
    <location>
        <begin position="1"/>
        <end position="28"/>
    </location>
</feature>
<dbReference type="Pfam" id="PF13927">
    <property type="entry name" value="Ig_3"/>
    <property type="match status" value="1"/>
</dbReference>
<feature type="transmembrane region" description="Helical" evidence="1">
    <location>
        <begin position="137"/>
        <end position="159"/>
    </location>
</feature>
<keyword evidence="5" id="KW-1185">Reference proteome</keyword>
<reference evidence="4" key="1">
    <citation type="submission" date="2023-08" db="EMBL/GenBank/DDBJ databases">
        <title>Pelteobagrus vachellii genome.</title>
        <authorList>
            <person name="Liu H."/>
        </authorList>
    </citation>
    <scope>NUCLEOTIDE SEQUENCE</scope>
    <source>
        <strain evidence="4">PRFRI_2022a</strain>
        <tissue evidence="4">Muscle</tissue>
    </source>
</reference>
<keyword evidence="1" id="KW-0472">Membrane</keyword>
<protein>
    <recommendedName>
        <fullName evidence="3">Ig-like domain-containing protein</fullName>
    </recommendedName>
</protein>
<proteinExistence type="predicted"/>
<dbReference type="PROSITE" id="PS50835">
    <property type="entry name" value="IG_LIKE"/>
    <property type="match status" value="1"/>
</dbReference>
<dbReference type="SUPFAM" id="SSF48726">
    <property type="entry name" value="Immunoglobulin"/>
    <property type="match status" value="1"/>
</dbReference>
<dbReference type="Gene3D" id="2.60.40.10">
    <property type="entry name" value="Immunoglobulins"/>
    <property type="match status" value="1"/>
</dbReference>
<keyword evidence="1" id="KW-0812">Transmembrane</keyword>
<evidence type="ECO:0000256" key="2">
    <source>
        <dbReference type="SAM" id="SignalP"/>
    </source>
</evidence>
<evidence type="ECO:0000256" key="1">
    <source>
        <dbReference type="SAM" id="Phobius"/>
    </source>
</evidence>
<evidence type="ECO:0000313" key="4">
    <source>
        <dbReference type="EMBL" id="KAK2849775.1"/>
    </source>
</evidence>
<dbReference type="InterPro" id="IPR003599">
    <property type="entry name" value="Ig_sub"/>
</dbReference>
<feature type="chain" id="PRO_5041723453" description="Ig-like domain-containing protein" evidence="2">
    <location>
        <begin position="29"/>
        <end position="197"/>
    </location>
</feature>
<dbReference type="InterPro" id="IPR007110">
    <property type="entry name" value="Ig-like_dom"/>
</dbReference>
<dbReference type="Proteomes" id="UP001187315">
    <property type="component" value="Unassembled WGS sequence"/>
</dbReference>
<name>A0AA88N1T9_TACVA</name>
<dbReference type="InterPro" id="IPR036179">
    <property type="entry name" value="Ig-like_dom_sf"/>
</dbReference>
<organism evidence="4 5">
    <name type="scientific">Tachysurus vachellii</name>
    <name type="common">Darkbarbel catfish</name>
    <name type="synonym">Pelteobagrus vachellii</name>
    <dbReference type="NCBI Taxonomy" id="175792"/>
    <lineage>
        <taxon>Eukaryota</taxon>
        <taxon>Metazoa</taxon>
        <taxon>Chordata</taxon>
        <taxon>Craniata</taxon>
        <taxon>Vertebrata</taxon>
        <taxon>Euteleostomi</taxon>
        <taxon>Actinopterygii</taxon>
        <taxon>Neopterygii</taxon>
        <taxon>Teleostei</taxon>
        <taxon>Ostariophysi</taxon>
        <taxon>Siluriformes</taxon>
        <taxon>Bagridae</taxon>
        <taxon>Tachysurus</taxon>
    </lineage>
</organism>
<gene>
    <name evidence="4" type="ORF">Q7C36_008558</name>
</gene>
<feature type="domain" description="Ig-like" evidence="3">
    <location>
        <begin position="41"/>
        <end position="115"/>
    </location>
</feature>
<evidence type="ECO:0000259" key="3">
    <source>
        <dbReference type="PROSITE" id="PS50835"/>
    </source>
</evidence>
<accession>A0AA88N1T9</accession>
<dbReference type="EMBL" id="JAVHJS010000008">
    <property type="protein sequence ID" value="KAK2849775.1"/>
    <property type="molecule type" value="Genomic_DNA"/>
</dbReference>